<dbReference type="AlphaFoldDB" id="A0A4Z2H416"/>
<reference evidence="2 3" key="1">
    <citation type="submission" date="2019-03" db="EMBL/GenBank/DDBJ databases">
        <title>First draft genome of Liparis tanakae, snailfish: a comprehensive survey of snailfish specific genes.</title>
        <authorList>
            <person name="Kim W."/>
            <person name="Song I."/>
            <person name="Jeong J.-H."/>
            <person name="Kim D."/>
            <person name="Kim S."/>
            <person name="Ryu S."/>
            <person name="Song J.Y."/>
            <person name="Lee S.K."/>
        </authorList>
    </citation>
    <scope>NUCLEOTIDE SEQUENCE [LARGE SCALE GENOMIC DNA]</scope>
    <source>
        <tissue evidence="2">Muscle</tissue>
    </source>
</reference>
<comment type="caution">
    <text evidence="2">The sequence shown here is derived from an EMBL/GenBank/DDBJ whole genome shotgun (WGS) entry which is preliminary data.</text>
</comment>
<feature type="compositionally biased region" description="Basic and acidic residues" evidence="1">
    <location>
        <begin position="1"/>
        <end position="14"/>
    </location>
</feature>
<dbReference type="Proteomes" id="UP000314294">
    <property type="component" value="Unassembled WGS sequence"/>
</dbReference>
<evidence type="ECO:0000256" key="1">
    <source>
        <dbReference type="SAM" id="MobiDB-lite"/>
    </source>
</evidence>
<evidence type="ECO:0000313" key="3">
    <source>
        <dbReference type="Proteomes" id="UP000314294"/>
    </source>
</evidence>
<evidence type="ECO:0000313" key="2">
    <source>
        <dbReference type="EMBL" id="TNN60341.1"/>
    </source>
</evidence>
<proteinExistence type="predicted"/>
<keyword evidence="3" id="KW-1185">Reference proteome</keyword>
<protein>
    <submittedName>
        <fullName evidence="2">Uncharacterized protein</fullName>
    </submittedName>
</protein>
<accession>A0A4Z2H416</accession>
<name>A0A4Z2H416_9TELE</name>
<sequence>MQTELSDERREQKQKQGFSLGGTREEEKNDEVPGVKLYKKRGKRNVHCPVTKARVITAAAAQVSDGEDVLISDALKLAL</sequence>
<feature type="compositionally biased region" description="Basic and acidic residues" evidence="1">
    <location>
        <begin position="23"/>
        <end position="33"/>
    </location>
</feature>
<dbReference type="EMBL" id="SRLO01000335">
    <property type="protein sequence ID" value="TNN60341.1"/>
    <property type="molecule type" value="Genomic_DNA"/>
</dbReference>
<feature type="region of interest" description="Disordered" evidence="1">
    <location>
        <begin position="1"/>
        <end position="33"/>
    </location>
</feature>
<organism evidence="2 3">
    <name type="scientific">Liparis tanakae</name>
    <name type="common">Tanaka's snailfish</name>
    <dbReference type="NCBI Taxonomy" id="230148"/>
    <lineage>
        <taxon>Eukaryota</taxon>
        <taxon>Metazoa</taxon>
        <taxon>Chordata</taxon>
        <taxon>Craniata</taxon>
        <taxon>Vertebrata</taxon>
        <taxon>Euteleostomi</taxon>
        <taxon>Actinopterygii</taxon>
        <taxon>Neopterygii</taxon>
        <taxon>Teleostei</taxon>
        <taxon>Neoteleostei</taxon>
        <taxon>Acanthomorphata</taxon>
        <taxon>Eupercaria</taxon>
        <taxon>Perciformes</taxon>
        <taxon>Cottioidei</taxon>
        <taxon>Cottales</taxon>
        <taxon>Liparidae</taxon>
        <taxon>Liparis</taxon>
    </lineage>
</organism>
<gene>
    <name evidence="2" type="ORF">EYF80_029422</name>
</gene>